<dbReference type="SUPFAM" id="SSF47757">
    <property type="entry name" value="Chemotaxis receptor methyltransferase CheR, N-terminal domain"/>
    <property type="match status" value="1"/>
</dbReference>
<dbReference type="PRINTS" id="PR00996">
    <property type="entry name" value="CHERMTFRASE"/>
</dbReference>
<sequence>MIEMNQDEFDALTEYIQKRYGMKLSNKRNLIQCRIQHELERLHLESFLEYVKTVKKDPETEQNLIDLTATNYTYFMRESGQFEYLEHEILQRLRDRENVFRIWSAGCATGEECYTIAITAEECRRRGWKLPKIEITGTDIAKHELTQGEEGKYLPRQLIKVPVDWKMRYFKKDGTVYAVTQLIKDMVRFRYHNLAELQWPDEQYDVIFCRNVIVYMDIQKKKEILQGLYQSLKPGGYLFLGNGEIIRPGHGKWEFLGHSVYQKK</sequence>
<keyword evidence="5" id="KW-0949">S-adenosyl-L-methionine</keyword>
<dbReference type="InterPro" id="IPR022641">
    <property type="entry name" value="CheR_N"/>
</dbReference>
<dbReference type="Gene3D" id="1.10.155.10">
    <property type="entry name" value="Chemotaxis receptor methyltransferase CheR, N-terminal domain"/>
    <property type="match status" value="1"/>
</dbReference>
<reference evidence="6" key="1">
    <citation type="submission" date="2019-11" db="EMBL/GenBank/DDBJ databases">
        <authorList>
            <person name="Feng L."/>
        </authorList>
    </citation>
    <scope>NUCLEOTIDE SEQUENCE</scope>
    <source>
        <strain evidence="6">AcaccaeLFYP115</strain>
    </source>
</reference>
<gene>
    <name evidence="6" type="primary">cheR2</name>
    <name evidence="6" type="ORF">ACLFYP115_02381</name>
</gene>
<dbReference type="EC" id="2.1.1.80" evidence="2"/>
<dbReference type="Gene3D" id="3.40.50.150">
    <property type="entry name" value="Vaccinia Virus protein VP39"/>
    <property type="match status" value="1"/>
</dbReference>
<dbReference type="GO" id="GO:0008983">
    <property type="term" value="F:protein-glutamate O-methyltransferase activity"/>
    <property type="evidence" value="ECO:0007669"/>
    <property type="project" value="UniProtKB-EC"/>
</dbReference>
<dbReference type="Pfam" id="PF03705">
    <property type="entry name" value="CheR_N"/>
    <property type="match status" value="1"/>
</dbReference>
<dbReference type="AlphaFoldDB" id="A0A6N2V8R7"/>
<accession>A0A6N2V8R7</accession>
<keyword evidence="4 6" id="KW-0808">Transferase</keyword>
<dbReference type="InterPro" id="IPR036804">
    <property type="entry name" value="CheR_N_sf"/>
</dbReference>
<dbReference type="EMBL" id="CACRSQ010000007">
    <property type="protein sequence ID" value="VYT27055.1"/>
    <property type="molecule type" value="Genomic_DNA"/>
</dbReference>
<evidence type="ECO:0000256" key="2">
    <source>
        <dbReference type="ARBA" id="ARBA00012534"/>
    </source>
</evidence>
<dbReference type="PANTHER" id="PTHR24422">
    <property type="entry name" value="CHEMOTAXIS PROTEIN METHYLTRANSFERASE"/>
    <property type="match status" value="1"/>
</dbReference>
<dbReference type="CDD" id="cd02440">
    <property type="entry name" value="AdoMet_MTases"/>
    <property type="match status" value="1"/>
</dbReference>
<evidence type="ECO:0000256" key="5">
    <source>
        <dbReference type="ARBA" id="ARBA00022691"/>
    </source>
</evidence>
<organism evidence="6">
    <name type="scientific">Anaerostipes caccae</name>
    <dbReference type="NCBI Taxonomy" id="105841"/>
    <lineage>
        <taxon>Bacteria</taxon>
        <taxon>Bacillati</taxon>
        <taxon>Bacillota</taxon>
        <taxon>Clostridia</taxon>
        <taxon>Lachnospirales</taxon>
        <taxon>Lachnospiraceae</taxon>
        <taxon>Anaerostipes</taxon>
    </lineage>
</organism>
<dbReference type="RefSeq" id="WP_006567676.1">
    <property type="nucleotide sequence ID" value="NZ_BAABRZ010000002.1"/>
</dbReference>
<dbReference type="PANTHER" id="PTHR24422:SF19">
    <property type="entry name" value="CHEMOTAXIS PROTEIN METHYLTRANSFERASE"/>
    <property type="match status" value="1"/>
</dbReference>
<dbReference type="GO" id="GO:0032259">
    <property type="term" value="P:methylation"/>
    <property type="evidence" value="ECO:0007669"/>
    <property type="project" value="UniProtKB-KW"/>
</dbReference>
<dbReference type="SUPFAM" id="SSF53335">
    <property type="entry name" value="S-adenosyl-L-methionine-dependent methyltransferases"/>
    <property type="match status" value="1"/>
</dbReference>
<dbReference type="InterPro" id="IPR000780">
    <property type="entry name" value="CheR_MeTrfase"/>
</dbReference>
<evidence type="ECO:0000256" key="3">
    <source>
        <dbReference type="ARBA" id="ARBA00022603"/>
    </source>
</evidence>
<evidence type="ECO:0000256" key="1">
    <source>
        <dbReference type="ARBA" id="ARBA00001541"/>
    </source>
</evidence>
<evidence type="ECO:0000256" key="4">
    <source>
        <dbReference type="ARBA" id="ARBA00022679"/>
    </source>
</evidence>
<dbReference type="Pfam" id="PF01739">
    <property type="entry name" value="CheR"/>
    <property type="match status" value="1"/>
</dbReference>
<protein>
    <recommendedName>
        <fullName evidence="2">protein-glutamate O-methyltransferase</fullName>
        <ecNumber evidence="2">2.1.1.80</ecNumber>
    </recommendedName>
</protein>
<proteinExistence type="predicted"/>
<evidence type="ECO:0000313" key="6">
    <source>
        <dbReference type="EMBL" id="VYT27055.1"/>
    </source>
</evidence>
<dbReference type="InterPro" id="IPR050903">
    <property type="entry name" value="Bact_Chemotaxis_MeTrfase"/>
</dbReference>
<comment type="catalytic activity">
    <reaction evidence="1">
        <text>L-glutamyl-[protein] + S-adenosyl-L-methionine = [protein]-L-glutamate 5-O-methyl ester + S-adenosyl-L-homocysteine</text>
        <dbReference type="Rhea" id="RHEA:24452"/>
        <dbReference type="Rhea" id="RHEA-COMP:10208"/>
        <dbReference type="Rhea" id="RHEA-COMP:10311"/>
        <dbReference type="ChEBI" id="CHEBI:29973"/>
        <dbReference type="ChEBI" id="CHEBI:57856"/>
        <dbReference type="ChEBI" id="CHEBI:59789"/>
        <dbReference type="ChEBI" id="CHEBI:82795"/>
        <dbReference type="EC" id="2.1.1.80"/>
    </reaction>
</comment>
<dbReference type="InterPro" id="IPR022642">
    <property type="entry name" value="CheR_C"/>
</dbReference>
<dbReference type="SMART" id="SM00138">
    <property type="entry name" value="MeTrc"/>
    <property type="match status" value="1"/>
</dbReference>
<keyword evidence="3 6" id="KW-0489">Methyltransferase</keyword>
<dbReference type="GeneID" id="69469537"/>
<dbReference type="InterPro" id="IPR029063">
    <property type="entry name" value="SAM-dependent_MTases_sf"/>
</dbReference>
<dbReference type="PROSITE" id="PS50123">
    <property type="entry name" value="CHER"/>
    <property type="match status" value="1"/>
</dbReference>
<name>A0A6N2V8R7_9FIRM</name>